<dbReference type="RefSeq" id="WP_165704129.1">
    <property type="nucleotide sequence ID" value="NZ_JMCC02000149.1"/>
</dbReference>
<evidence type="ECO:0000313" key="3">
    <source>
        <dbReference type="Proteomes" id="UP000031599"/>
    </source>
</evidence>
<dbReference type="AlphaFoldDB" id="A0A0C2CW91"/>
<protein>
    <recommendedName>
        <fullName evidence="1">PEGA domain-containing protein</fullName>
    </recommendedName>
</protein>
<evidence type="ECO:0000313" key="2">
    <source>
        <dbReference type="EMBL" id="KIG12127.1"/>
    </source>
</evidence>
<gene>
    <name evidence="2" type="ORF">DB30_01891</name>
</gene>
<organism evidence="2 3">
    <name type="scientific">Enhygromyxa salina</name>
    <dbReference type="NCBI Taxonomy" id="215803"/>
    <lineage>
        <taxon>Bacteria</taxon>
        <taxon>Pseudomonadati</taxon>
        <taxon>Myxococcota</taxon>
        <taxon>Polyangia</taxon>
        <taxon>Nannocystales</taxon>
        <taxon>Nannocystaceae</taxon>
        <taxon>Enhygromyxa</taxon>
    </lineage>
</organism>
<sequence>MLAVAGTGCAHTQGGRAAPTSLLAIECDTPDADVWVDGQYIGQIAAVSGRLRLAAGVHRVEVRKPGHFPVQRTVRVEKQGGGTVIVTAELLTDPR</sequence>
<reference evidence="2 3" key="1">
    <citation type="submission" date="2014-12" db="EMBL/GenBank/DDBJ databases">
        <title>Genome assembly of Enhygromyxa salina DSM 15201.</title>
        <authorList>
            <person name="Sharma G."/>
            <person name="Subramanian S."/>
        </authorList>
    </citation>
    <scope>NUCLEOTIDE SEQUENCE [LARGE SCALE GENOMIC DNA]</scope>
    <source>
        <strain evidence="2 3">DSM 15201</strain>
    </source>
</reference>
<proteinExistence type="predicted"/>
<accession>A0A0C2CW91</accession>
<name>A0A0C2CW91_9BACT</name>
<dbReference type="InterPro" id="IPR013229">
    <property type="entry name" value="PEGA"/>
</dbReference>
<dbReference type="Pfam" id="PF08308">
    <property type="entry name" value="PEGA"/>
    <property type="match status" value="1"/>
</dbReference>
<dbReference type="Proteomes" id="UP000031599">
    <property type="component" value="Unassembled WGS sequence"/>
</dbReference>
<comment type="caution">
    <text evidence="2">The sequence shown here is derived from an EMBL/GenBank/DDBJ whole genome shotgun (WGS) entry which is preliminary data.</text>
</comment>
<evidence type="ECO:0000259" key="1">
    <source>
        <dbReference type="Pfam" id="PF08308"/>
    </source>
</evidence>
<feature type="domain" description="PEGA" evidence="1">
    <location>
        <begin position="21"/>
        <end position="79"/>
    </location>
</feature>
<dbReference type="EMBL" id="JMCC02000149">
    <property type="protein sequence ID" value="KIG12127.1"/>
    <property type="molecule type" value="Genomic_DNA"/>
</dbReference>